<feature type="domain" description="EamA" evidence="2">
    <location>
        <begin position="22"/>
        <end position="148"/>
    </location>
</feature>
<sequence>MSETSAPADKNGFQPGAWHFVALLAGNFALALGPWLVRLADTGPVSSAFWRLLLPIPLLALLAWRTRSPEPLDKRLALLAVAAGVFFALDLASWHVGIERTRLGNAVLFGNSGSVILMIWGLIALRRAPSGREFSGVAMALLGAAILLGRSLEISQESFVGDLFCLAAGLFYAFYLLPAQRARTALGQWSVLLLVSLAASPILLSIAVASGEPIWPGAAGWQPVILLALSSQVIGQGLLVFSLRHFPPLIIGMALLLQPAIGATIGWAVFGEMLTLLDIAGMALVGTALVIARSAAGKVKVPRTR</sequence>
<dbReference type="OrthoDB" id="8770617at2"/>
<feature type="domain" description="EamA" evidence="2">
    <location>
        <begin position="161"/>
        <end position="291"/>
    </location>
</feature>
<dbReference type="RefSeq" id="WP_090478037.1">
    <property type="nucleotide sequence ID" value="NZ_FOWZ01000001.1"/>
</dbReference>
<organism evidence="3 4">
    <name type="scientific">Qipengyuania nanhaisediminis</name>
    <dbReference type="NCBI Taxonomy" id="604088"/>
    <lineage>
        <taxon>Bacteria</taxon>
        <taxon>Pseudomonadati</taxon>
        <taxon>Pseudomonadota</taxon>
        <taxon>Alphaproteobacteria</taxon>
        <taxon>Sphingomonadales</taxon>
        <taxon>Erythrobacteraceae</taxon>
        <taxon>Qipengyuania</taxon>
    </lineage>
</organism>
<feature type="transmembrane region" description="Helical" evidence="1">
    <location>
        <begin position="158"/>
        <end position="177"/>
    </location>
</feature>
<evidence type="ECO:0000259" key="2">
    <source>
        <dbReference type="Pfam" id="PF00892"/>
    </source>
</evidence>
<feature type="transmembrane region" description="Helical" evidence="1">
    <location>
        <begin position="221"/>
        <end position="242"/>
    </location>
</feature>
<evidence type="ECO:0000256" key="1">
    <source>
        <dbReference type="SAM" id="Phobius"/>
    </source>
</evidence>
<feature type="transmembrane region" description="Helical" evidence="1">
    <location>
        <begin position="76"/>
        <end position="94"/>
    </location>
</feature>
<name>A0A1I5LJ86_9SPHN</name>
<dbReference type="Proteomes" id="UP000199331">
    <property type="component" value="Unassembled WGS sequence"/>
</dbReference>
<feature type="transmembrane region" description="Helical" evidence="1">
    <location>
        <begin position="249"/>
        <end position="270"/>
    </location>
</feature>
<dbReference type="EMBL" id="FOWZ01000001">
    <property type="protein sequence ID" value="SFO97380.1"/>
    <property type="molecule type" value="Genomic_DNA"/>
</dbReference>
<feature type="transmembrane region" description="Helical" evidence="1">
    <location>
        <begin position="106"/>
        <end position="125"/>
    </location>
</feature>
<dbReference type="AlphaFoldDB" id="A0A1I5LJ86"/>
<dbReference type="InterPro" id="IPR037185">
    <property type="entry name" value="EmrE-like"/>
</dbReference>
<gene>
    <name evidence="3" type="ORF">SAMN04488060_1057</name>
</gene>
<dbReference type="InterPro" id="IPR000620">
    <property type="entry name" value="EamA_dom"/>
</dbReference>
<dbReference type="GO" id="GO:0016020">
    <property type="term" value="C:membrane"/>
    <property type="evidence" value="ECO:0007669"/>
    <property type="project" value="InterPro"/>
</dbReference>
<keyword evidence="4" id="KW-1185">Reference proteome</keyword>
<feature type="transmembrane region" description="Helical" evidence="1">
    <location>
        <begin position="189"/>
        <end position="209"/>
    </location>
</feature>
<feature type="transmembrane region" description="Helical" evidence="1">
    <location>
        <begin position="48"/>
        <end position="64"/>
    </location>
</feature>
<accession>A0A1I5LJ86</accession>
<reference evidence="4" key="1">
    <citation type="submission" date="2016-10" db="EMBL/GenBank/DDBJ databases">
        <authorList>
            <person name="Varghese N."/>
            <person name="Submissions S."/>
        </authorList>
    </citation>
    <scope>NUCLEOTIDE SEQUENCE [LARGE SCALE GENOMIC DNA]</scope>
    <source>
        <strain evidence="4">CGMCC 1.7715</strain>
    </source>
</reference>
<keyword evidence="1" id="KW-0472">Membrane</keyword>
<dbReference type="PANTHER" id="PTHR22911">
    <property type="entry name" value="ACYL-MALONYL CONDENSING ENZYME-RELATED"/>
    <property type="match status" value="1"/>
</dbReference>
<dbReference type="PANTHER" id="PTHR22911:SF76">
    <property type="entry name" value="EAMA DOMAIN-CONTAINING PROTEIN"/>
    <property type="match status" value="1"/>
</dbReference>
<protein>
    <submittedName>
        <fullName evidence="3">Threonine/homoserine efflux transporter RhtA</fullName>
    </submittedName>
</protein>
<dbReference type="Pfam" id="PF00892">
    <property type="entry name" value="EamA"/>
    <property type="match status" value="2"/>
</dbReference>
<dbReference type="STRING" id="604088.SAMN04488060_1057"/>
<keyword evidence="1" id="KW-0812">Transmembrane</keyword>
<keyword evidence="1" id="KW-1133">Transmembrane helix</keyword>
<dbReference type="SUPFAM" id="SSF103481">
    <property type="entry name" value="Multidrug resistance efflux transporter EmrE"/>
    <property type="match status" value="2"/>
</dbReference>
<feature type="transmembrane region" description="Helical" evidence="1">
    <location>
        <begin position="17"/>
        <end position="36"/>
    </location>
</feature>
<evidence type="ECO:0000313" key="4">
    <source>
        <dbReference type="Proteomes" id="UP000199331"/>
    </source>
</evidence>
<proteinExistence type="predicted"/>
<evidence type="ECO:0000313" key="3">
    <source>
        <dbReference type="EMBL" id="SFO97380.1"/>
    </source>
</evidence>
<feature type="transmembrane region" description="Helical" evidence="1">
    <location>
        <begin position="276"/>
        <end position="296"/>
    </location>
</feature>